<evidence type="ECO:0000313" key="7">
    <source>
        <dbReference type="EMBL" id="CAI2383433.1"/>
    </source>
</evidence>
<evidence type="ECO:0000313" key="8">
    <source>
        <dbReference type="Proteomes" id="UP001295684"/>
    </source>
</evidence>
<feature type="transmembrane region" description="Helical" evidence="5">
    <location>
        <begin position="52"/>
        <end position="76"/>
    </location>
</feature>
<evidence type="ECO:0000256" key="1">
    <source>
        <dbReference type="ARBA" id="ARBA00004141"/>
    </source>
</evidence>
<protein>
    <submittedName>
        <fullName evidence="7">Uncharacterized protein</fullName>
    </submittedName>
</protein>
<evidence type="ECO:0000256" key="3">
    <source>
        <dbReference type="ARBA" id="ARBA00022989"/>
    </source>
</evidence>
<organism evidence="7 8">
    <name type="scientific">Euplotes crassus</name>
    <dbReference type="NCBI Taxonomy" id="5936"/>
    <lineage>
        <taxon>Eukaryota</taxon>
        <taxon>Sar</taxon>
        <taxon>Alveolata</taxon>
        <taxon>Ciliophora</taxon>
        <taxon>Intramacronucleata</taxon>
        <taxon>Spirotrichea</taxon>
        <taxon>Hypotrichia</taxon>
        <taxon>Euplotida</taxon>
        <taxon>Euplotidae</taxon>
        <taxon>Moneuplotes</taxon>
    </lineage>
</organism>
<comment type="subcellular location">
    <subcellularLocation>
        <location evidence="1">Membrane</location>
        <topology evidence="1">Multi-pass membrane protein</topology>
    </subcellularLocation>
</comment>
<sequence length="81" mass="9281">MFDKWQESIPKISGEYMAVILWWIDICAPGWGTIGSSCLGDPNVIMDQVICGILQIITSMCLVGWFWSVWWGALIYKKHWG</sequence>
<dbReference type="InterPro" id="IPR026673">
    <property type="entry name" value="SPEC3/Stum"/>
</dbReference>
<gene>
    <name evidence="6" type="ORF">ECRASSUSDP1_LOCUS21796</name>
    <name evidence="7" type="ORF">ECRASSUSDP1_LOCUS24932</name>
</gene>
<comment type="caution">
    <text evidence="7">The sequence shown here is derived from an EMBL/GenBank/DDBJ whole genome shotgun (WGS) entry which is preliminary data.</text>
</comment>
<dbReference type="EMBL" id="CAMPGE010022313">
    <property type="protein sequence ID" value="CAI2380362.1"/>
    <property type="molecule type" value="Genomic_DNA"/>
</dbReference>
<feature type="transmembrane region" description="Helical" evidence="5">
    <location>
        <begin position="12"/>
        <end position="32"/>
    </location>
</feature>
<name>A0AAD1Y2D7_EUPCR</name>
<accession>A0AAD1Y2D7</accession>
<reference evidence="7" key="1">
    <citation type="submission" date="2023-07" db="EMBL/GenBank/DDBJ databases">
        <authorList>
            <consortium name="AG Swart"/>
            <person name="Singh M."/>
            <person name="Singh A."/>
            <person name="Seah K."/>
            <person name="Emmerich C."/>
        </authorList>
    </citation>
    <scope>NUCLEOTIDE SEQUENCE</scope>
    <source>
        <strain evidence="7">DP1</strain>
    </source>
</reference>
<dbReference type="EMBL" id="CAMPGE010025696">
    <property type="protein sequence ID" value="CAI2383433.1"/>
    <property type="molecule type" value="Genomic_DNA"/>
</dbReference>
<evidence type="ECO:0000256" key="2">
    <source>
        <dbReference type="ARBA" id="ARBA00022692"/>
    </source>
</evidence>
<keyword evidence="2 5" id="KW-0812">Transmembrane</keyword>
<dbReference type="Proteomes" id="UP001295684">
    <property type="component" value="Unassembled WGS sequence"/>
</dbReference>
<keyword evidence="8" id="KW-1185">Reference proteome</keyword>
<keyword evidence="3 5" id="KW-1133">Transmembrane helix</keyword>
<evidence type="ECO:0000313" key="6">
    <source>
        <dbReference type="EMBL" id="CAI2380362.1"/>
    </source>
</evidence>
<evidence type="ECO:0000256" key="5">
    <source>
        <dbReference type="SAM" id="Phobius"/>
    </source>
</evidence>
<dbReference type="AlphaFoldDB" id="A0AAD1Y2D7"/>
<keyword evidence="4 5" id="KW-0472">Membrane</keyword>
<proteinExistence type="predicted"/>
<evidence type="ECO:0000256" key="4">
    <source>
        <dbReference type="ARBA" id="ARBA00023136"/>
    </source>
</evidence>
<dbReference type="GO" id="GO:0016020">
    <property type="term" value="C:membrane"/>
    <property type="evidence" value="ECO:0007669"/>
    <property type="project" value="UniProtKB-SubCell"/>
</dbReference>
<dbReference type="Pfam" id="PF15795">
    <property type="entry name" value="Spec3"/>
    <property type="match status" value="1"/>
</dbReference>